<feature type="compositionally biased region" description="Low complexity" evidence="6">
    <location>
        <begin position="154"/>
        <end position="169"/>
    </location>
</feature>
<evidence type="ECO:0000313" key="10">
    <source>
        <dbReference type="EMBL" id="EFJ42929.1"/>
    </source>
</evidence>
<dbReference type="InterPro" id="IPR046450">
    <property type="entry name" value="PA_dom_sf"/>
</dbReference>
<reference evidence="10 11" key="1">
    <citation type="journal article" date="2010" name="Science">
        <title>Genomic analysis of organismal complexity in the multicellular green alga Volvox carteri.</title>
        <authorList>
            <person name="Prochnik S.E."/>
            <person name="Umen J."/>
            <person name="Nedelcu A.M."/>
            <person name="Hallmann A."/>
            <person name="Miller S.M."/>
            <person name="Nishii I."/>
            <person name="Ferris P."/>
            <person name="Kuo A."/>
            <person name="Mitros T."/>
            <person name="Fritz-Laylin L.K."/>
            <person name="Hellsten U."/>
            <person name="Chapman J."/>
            <person name="Simakov O."/>
            <person name="Rensing S.A."/>
            <person name="Terry A."/>
            <person name="Pangilinan J."/>
            <person name="Kapitonov V."/>
            <person name="Jurka J."/>
            <person name="Salamov A."/>
            <person name="Shapiro H."/>
            <person name="Schmutz J."/>
            <person name="Grimwood J."/>
            <person name="Lindquist E."/>
            <person name="Lucas S."/>
            <person name="Grigoriev I.V."/>
            <person name="Schmitt R."/>
            <person name="Kirk D."/>
            <person name="Rokhsar D.S."/>
        </authorList>
    </citation>
    <scope>NUCLEOTIDE SEQUENCE [LARGE SCALE GENOMIC DNA]</scope>
    <source>
        <strain evidence="11">f. Nagariensis / Eve</strain>
    </source>
</reference>
<feature type="active site" description="Charge relay system" evidence="5">
    <location>
        <position position="795"/>
    </location>
</feature>
<feature type="domain" description="PA" evidence="9">
    <location>
        <begin position="630"/>
        <end position="717"/>
    </location>
</feature>
<dbReference type="Gene3D" id="3.40.50.200">
    <property type="entry name" value="Peptidase S8/S53 domain"/>
    <property type="match status" value="2"/>
</dbReference>
<feature type="region of interest" description="Disordered" evidence="6">
    <location>
        <begin position="151"/>
        <end position="196"/>
    </location>
</feature>
<comment type="similarity">
    <text evidence="1 5">Belongs to the peptidase S8 family.</text>
</comment>
<dbReference type="EMBL" id="GL378377">
    <property type="protein sequence ID" value="EFJ42929.1"/>
    <property type="molecule type" value="Genomic_DNA"/>
</dbReference>
<dbReference type="KEGG" id="vcn:VOLCADRAFT_96935"/>
<dbReference type="InParanoid" id="D8UBD4"/>
<feature type="active site" description="Charge relay system" evidence="5">
    <location>
        <position position="300"/>
    </location>
</feature>
<feature type="region of interest" description="Disordered" evidence="6">
    <location>
        <begin position="560"/>
        <end position="585"/>
    </location>
</feature>
<dbReference type="PANTHER" id="PTHR43399:SF4">
    <property type="entry name" value="CELL WALL-ASSOCIATED PROTEASE"/>
    <property type="match status" value="1"/>
</dbReference>
<feature type="compositionally biased region" description="Low complexity" evidence="6">
    <location>
        <begin position="895"/>
        <end position="906"/>
    </location>
</feature>
<dbReference type="SUPFAM" id="SSF52025">
    <property type="entry name" value="PA domain"/>
    <property type="match status" value="1"/>
</dbReference>
<evidence type="ECO:0000313" key="11">
    <source>
        <dbReference type="Proteomes" id="UP000001058"/>
    </source>
</evidence>
<dbReference type="SUPFAM" id="SSF52743">
    <property type="entry name" value="Subtilisin-like"/>
    <property type="match status" value="1"/>
</dbReference>
<keyword evidence="7" id="KW-0732">Signal</keyword>
<evidence type="ECO:0000256" key="4">
    <source>
        <dbReference type="ARBA" id="ARBA00022825"/>
    </source>
</evidence>
<feature type="region of interest" description="Disordered" evidence="6">
    <location>
        <begin position="895"/>
        <end position="919"/>
    </location>
</feature>
<dbReference type="GO" id="GO:0004252">
    <property type="term" value="F:serine-type endopeptidase activity"/>
    <property type="evidence" value="ECO:0007669"/>
    <property type="project" value="UniProtKB-UniRule"/>
</dbReference>
<dbReference type="Pfam" id="PF00082">
    <property type="entry name" value="Peptidase_S8"/>
    <property type="match status" value="1"/>
</dbReference>
<sequence>MDWLRLACLALALAFPNICLAKESITIYLKTGTLKLDEPTRSATNIRGLLDSTSASPPGSSGSDPSLAQAFFVSYAVGAQRGALYKHLRRNRGIVHGFIPENTWLVSSTPAVLSEALSRGLAISILPCLPEHKVAPEWSYVVPGGALFTARGDSSSQTAESTSAGTAEALGMDGARDSDGGANFDSVQEAPSSSPARQYIHRPRISAQPRGRRLIAAICAADLPAALAWLSSQREVHWLEPTPRLARRDLAGDLVVQLGGRDMAAVAAAAAAAVQPAGAAALPYWSRGLDGSSQLLGISDSGVDMDSCYFFDPSMPNVAGMLVQDPTRRGARVFRSDAHRKVASYYCYSDFGDADGHGTHVSGIAVGACYGSIQGRNVSGGGGGGEGVVAAAPPSPLPLPRTSPGPPATAALMKTYKLPSYEEILQYQLDVGVFVQSDSWGSKQAFWYNSLCEQLDDVTWRNPQLLVLTAAGNDGNLQPRPANGTVSAPANAKNTLSVGSTLSWEPATDPASGTLRLRIWTGTADPPDTKPIVVVATAALDTVPSNTTGRGVAAEAEAEALGLPSGPPSPPPRRRKLPAASPAPPASAAALPSAFSFDLLVDLPHQTSGGGGGGDFRTLKDLEGMVMEVIAATPSAACRKLANAAQAQAIYGSGMPKMILALRGGCMVYVKAMAAAAAGAAAVAIINDTPGAVQSLLQVNPTNTTLPTAPLSQTVGLRVLMALGAGARVFARAEWHPDQPYSQVPSFSAYGPTVDGRIKPDLVAPGVAVLSAWTDGMSRGASDNCTTRRVMSGTSMSAPLVAGAAVLARQYFTTGFYPFGRNDTPGAAPFIPSGMLLKAVLIGGAYDMQQGMSLSTLTQLEPAPSGYQGFGRADLSSSLPLGPQAAAASASASASASSSSSSSKGNSKGGSGASSTSSCANPSLQLIDYVPIQEGDVHAYYIIATGSGTVVVTLAWPDPPAESLALYALVNNLDLEVVLSTTSSTGRATDAAADGDAVMVFYGNSGWSAGGANGSRTDRRNTVERVTVPAGRPGTLQIRVVGAEINSRYITRFATDDQRYALAVHGCFTGLLLSEHNPDRRAWRRFMEPGLEPPSPLLVAPTESVDAQVR</sequence>
<keyword evidence="4 5" id="KW-0720">Serine protease</keyword>
<evidence type="ECO:0000256" key="3">
    <source>
        <dbReference type="ARBA" id="ARBA00022801"/>
    </source>
</evidence>
<dbReference type="GeneID" id="9615050"/>
<dbReference type="InterPro" id="IPR023828">
    <property type="entry name" value="Peptidase_S8_Ser-AS"/>
</dbReference>
<evidence type="ECO:0000259" key="9">
    <source>
        <dbReference type="Pfam" id="PF02225"/>
    </source>
</evidence>
<evidence type="ECO:0000256" key="5">
    <source>
        <dbReference type="PROSITE-ProRule" id="PRU01240"/>
    </source>
</evidence>
<dbReference type="PROSITE" id="PS00138">
    <property type="entry name" value="SUBTILASE_SER"/>
    <property type="match status" value="1"/>
</dbReference>
<gene>
    <name evidence="10" type="ORF">VOLCADRAFT_96935</name>
</gene>
<dbReference type="PROSITE" id="PS51892">
    <property type="entry name" value="SUBTILASE"/>
    <property type="match status" value="1"/>
</dbReference>
<organism evidence="11">
    <name type="scientific">Volvox carteri f. nagariensis</name>
    <dbReference type="NCBI Taxonomy" id="3068"/>
    <lineage>
        <taxon>Eukaryota</taxon>
        <taxon>Viridiplantae</taxon>
        <taxon>Chlorophyta</taxon>
        <taxon>core chlorophytes</taxon>
        <taxon>Chlorophyceae</taxon>
        <taxon>CS clade</taxon>
        <taxon>Chlamydomonadales</taxon>
        <taxon>Volvocaceae</taxon>
        <taxon>Volvox</taxon>
    </lineage>
</organism>
<dbReference type="Gene3D" id="3.50.30.30">
    <property type="match status" value="1"/>
</dbReference>
<dbReference type="eggNOG" id="ENOG502SET4">
    <property type="taxonomic scope" value="Eukaryota"/>
</dbReference>
<dbReference type="PANTHER" id="PTHR43399">
    <property type="entry name" value="SUBTILISIN-RELATED"/>
    <property type="match status" value="1"/>
</dbReference>
<proteinExistence type="inferred from homology"/>
<feature type="chain" id="PRO_5003124348" description="Peptidase S8/S53 domain-containing protein" evidence="7">
    <location>
        <begin position="22"/>
        <end position="1110"/>
    </location>
</feature>
<feature type="signal peptide" evidence="7">
    <location>
        <begin position="1"/>
        <end position="21"/>
    </location>
</feature>
<evidence type="ECO:0000259" key="8">
    <source>
        <dbReference type="Pfam" id="PF00082"/>
    </source>
</evidence>
<dbReference type="PROSITE" id="PS00137">
    <property type="entry name" value="SUBTILASE_HIS"/>
    <property type="match status" value="1"/>
</dbReference>
<evidence type="ECO:0000256" key="6">
    <source>
        <dbReference type="SAM" id="MobiDB-lite"/>
    </source>
</evidence>
<dbReference type="InterPro" id="IPR000209">
    <property type="entry name" value="Peptidase_S8/S53_dom"/>
</dbReference>
<name>D8UBD4_VOLCA</name>
<evidence type="ECO:0008006" key="12">
    <source>
        <dbReference type="Google" id="ProtNLM"/>
    </source>
</evidence>
<dbReference type="InterPro" id="IPR036852">
    <property type="entry name" value="Peptidase_S8/S53_dom_sf"/>
</dbReference>
<dbReference type="Gene3D" id="2.60.120.380">
    <property type="match status" value="1"/>
</dbReference>
<feature type="active site" description="Charge relay system" evidence="5">
    <location>
        <position position="357"/>
    </location>
</feature>
<feature type="compositionally biased region" description="Polar residues" evidence="6">
    <location>
        <begin position="185"/>
        <end position="196"/>
    </location>
</feature>
<dbReference type="AlphaFoldDB" id="D8UBD4"/>
<dbReference type="PRINTS" id="PR00723">
    <property type="entry name" value="SUBTILISIN"/>
</dbReference>
<dbReference type="OrthoDB" id="541848at2759"/>
<keyword evidence="3 5" id="KW-0378">Hydrolase</keyword>
<keyword evidence="2 5" id="KW-0645">Protease</keyword>
<dbReference type="InterPro" id="IPR022398">
    <property type="entry name" value="Peptidase_S8_His-AS"/>
</dbReference>
<evidence type="ECO:0000256" key="2">
    <source>
        <dbReference type="ARBA" id="ARBA00022670"/>
    </source>
</evidence>
<dbReference type="SUPFAM" id="SSF49785">
    <property type="entry name" value="Galactose-binding domain-like"/>
    <property type="match status" value="1"/>
</dbReference>
<dbReference type="STRING" id="3068.D8UBD4"/>
<dbReference type="RefSeq" id="XP_002955969.1">
    <property type="nucleotide sequence ID" value="XM_002955923.1"/>
</dbReference>
<accession>D8UBD4</accession>
<dbReference type="Proteomes" id="UP000001058">
    <property type="component" value="Unassembled WGS sequence"/>
</dbReference>
<feature type="domain" description="Peptidase S8/S53" evidence="8">
    <location>
        <begin position="292"/>
        <end position="814"/>
    </location>
</feature>
<dbReference type="InterPro" id="IPR008979">
    <property type="entry name" value="Galactose-bd-like_sf"/>
</dbReference>
<keyword evidence="11" id="KW-1185">Reference proteome</keyword>
<dbReference type="GO" id="GO:0006508">
    <property type="term" value="P:proteolysis"/>
    <property type="evidence" value="ECO:0007669"/>
    <property type="project" value="UniProtKB-KW"/>
</dbReference>
<dbReference type="InterPro" id="IPR015500">
    <property type="entry name" value="Peptidase_S8_subtilisin-rel"/>
</dbReference>
<dbReference type="InterPro" id="IPR003137">
    <property type="entry name" value="PA_domain"/>
</dbReference>
<evidence type="ECO:0000256" key="7">
    <source>
        <dbReference type="SAM" id="SignalP"/>
    </source>
</evidence>
<dbReference type="InterPro" id="IPR051048">
    <property type="entry name" value="Peptidase_S8/S53_subtilisin"/>
</dbReference>
<evidence type="ECO:0000256" key="1">
    <source>
        <dbReference type="ARBA" id="ARBA00011073"/>
    </source>
</evidence>
<dbReference type="Pfam" id="PF02225">
    <property type="entry name" value="PA"/>
    <property type="match status" value="1"/>
</dbReference>
<protein>
    <recommendedName>
        <fullName evidence="12">Peptidase S8/S53 domain-containing protein</fullName>
    </recommendedName>
</protein>